<dbReference type="EMBL" id="QGKY02000089">
    <property type="protein sequence ID" value="KAF2613904.1"/>
    <property type="molecule type" value="Genomic_DNA"/>
</dbReference>
<gene>
    <name evidence="1" type="ORF">F2Q70_00012138</name>
</gene>
<sequence>MPPVLGQSASCSRGYAQFPEECFPMPPVLGQSASCSRGYAHFPEEWSVCFARESCRGDEWNVDRRCTPGVEQQ</sequence>
<comment type="caution">
    <text evidence="1">The sequence shown here is derived from an EMBL/GenBank/DDBJ whole genome shotgun (WGS) entry which is preliminary data.</text>
</comment>
<organism evidence="1">
    <name type="scientific">Brassica cretica</name>
    <name type="common">Mustard</name>
    <dbReference type="NCBI Taxonomy" id="69181"/>
    <lineage>
        <taxon>Eukaryota</taxon>
        <taxon>Viridiplantae</taxon>
        <taxon>Streptophyta</taxon>
        <taxon>Embryophyta</taxon>
        <taxon>Tracheophyta</taxon>
        <taxon>Spermatophyta</taxon>
        <taxon>Magnoliopsida</taxon>
        <taxon>eudicotyledons</taxon>
        <taxon>Gunneridae</taxon>
        <taxon>Pentapetalae</taxon>
        <taxon>rosids</taxon>
        <taxon>malvids</taxon>
        <taxon>Brassicales</taxon>
        <taxon>Brassicaceae</taxon>
        <taxon>Brassiceae</taxon>
        <taxon>Brassica</taxon>
    </lineage>
</organism>
<dbReference type="AlphaFoldDB" id="A0A8S9M1M8"/>
<reference evidence="1" key="1">
    <citation type="submission" date="2019-12" db="EMBL/GenBank/DDBJ databases">
        <title>Genome sequencing and annotation of Brassica cretica.</title>
        <authorList>
            <person name="Studholme D.J."/>
            <person name="Sarris P.F."/>
        </authorList>
    </citation>
    <scope>NUCLEOTIDE SEQUENCE</scope>
    <source>
        <strain evidence="1">PFS-102/07</strain>
        <tissue evidence="1">Leaf</tissue>
    </source>
</reference>
<evidence type="ECO:0000313" key="1">
    <source>
        <dbReference type="EMBL" id="KAF2613904.1"/>
    </source>
</evidence>
<proteinExistence type="predicted"/>
<accession>A0A8S9M1M8</accession>
<protein>
    <submittedName>
        <fullName evidence="1">Uncharacterized protein</fullName>
    </submittedName>
</protein>
<name>A0A8S9M1M8_BRACR</name>